<evidence type="ECO:0000313" key="2">
    <source>
        <dbReference type="Proteomes" id="UP000077051"/>
    </source>
</evidence>
<accession>A0A162Y6W5</accession>
<evidence type="ECO:0000313" key="1">
    <source>
        <dbReference type="EMBL" id="OAC97686.1"/>
    </source>
</evidence>
<protein>
    <submittedName>
        <fullName evidence="1">Uncharacterized protein</fullName>
    </submittedName>
</protein>
<keyword evidence="2" id="KW-1185">Reference proteome</keyword>
<dbReference type="EMBL" id="AMYB01000013">
    <property type="protein sequence ID" value="OAC97686.1"/>
    <property type="molecule type" value="Genomic_DNA"/>
</dbReference>
<proteinExistence type="predicted"/>
<sequence>MRVLNRKGSVDFEIRRLTEDCTVVPPSTVERWCLAPGNQPLEKAKVFRELMREHGVALDGKQVQLLEHTLFKSIQENSGLSAHHRNNFHDNNNLGAFCYSREASNCIACVIGHDFIGLPTTQESNYHFDIKTFLQSARNIASGLWETLDYRLIAQNLRICEQHVVSNTVIINKE</sequence>
<gene>
    <name evidence="1" type="ORF">MUCCIDRAFT_116172</name>
</gene>
<dbReference type="AlphaFoldDB" id="A0A162Y6W5"/>
<organism evidence="1 2">
    <name type="scientific">Mucor lusitanicus CBS 277.49</name>
    <dbReference type="NCBI Taxonomy" id="747725"/>
    <lineage>
        <taxon>Eukaryota</taxon>
        <taxon>Fungi</taxon>
        <taxon>Fungi incertae sedis</taxon>
        <taxon>Mucoromycota</taxon>
        <taxon>Mucoromycotina</taxon>
        <taxon>Mucoromycetes</taxon>
        <taxon>Mucorales</taxon>
        <taxon>Mucorineae</taxon>
        <taxon>Mucoraceae</taxon>
        <taxon>Mucor</taxon>
    </lineage>
</organism>
<dbReference type="VEuPathDB" id="FungiDB:MUCCIDRAFT_116172"/>
<comment type="caution">
    <text evidence="1">The sequence shown here is derived from an EMBL/GenBank/DDBJ whole genome shotgun (WGS) entry which is preliminary data.</text>
</comment>
<reference evidence="1 2" key="1">
    <citation type="submission" date="2015-06" db="EMBL/GenBank/DDBJ databases">
        <title>Expansion of signal transduction pathways in fungi by whole-genome duplication.</title>
        <authorList>
            <consortium name="DOE Joint Genome Institute"/>
            <person name="Corrochano L.M."/>
            <person name="Kuo A."/>
            <person name="Marcet-Houben M."/>
            <person name="Polaino S."/>
            <person name="Salamov A."/>
            <person name="Villalobos J.M."/>
            <person name="Alvarez M.I."/>
            <person name="Avalos J."/>
            <person name="Benito E.P."/>
            <person name="Benoit I."/>
            <person name="Burger G."/>
            <person name="Camino L.P."/>
            <person name="Canovas D."/>
            <person name="Cerda-Olmedo E."/>
            <person name="Cheng J.-F."/>
            <person name="Dominguez A."/>
            <person name="Elias M."/>
            <person name="Eslava A.P."/>
            <person name="Glaser F."/>
            <person name="Grimwood J."/>
            <person name="Gutierrez G."/>
            <person name="Heitman J."/>
            <person name="Henrissat B."/>
            <person name="Iturriaga E.A."/>
            <person name="Lang B.F."/>
            <person name="Lavin J.L."/>
            <person name="Lee S."/>
            <person name="Li W."/>
            <person name="Lindquist E."/>
            <person name="Lopez-Garcia S."/>
            <person name="Luque E.M."/>
            <person name="Marcos A.T."/>
            <person name="Martin J."/>
            <person name="Mccluskey K."/>
            <person name="Medina H.R."/>
            <person name="Miralles-Duran A."/>
            <person name="Miyazaki A."/>
            <person name="Munoz-Torres E."/>
            <person name="Oguiza J.A."/>
            <person name="Ohm R."/>
            <person name="Olmedo M."/>
            <person name="Orejas M."/>
            <person name="Ortiz-Castellanos L."/>
            <person name="Pisabarro A.G."/>
            <person name="Rodriguez-Romero J."/>
            <person name="Ruiz-Herrera J."/>
            <person name="Ruiz-Vazquez R."/>
            <person name="Sanz C."/>
            <person name="Schackwitz W."/>
            <person name="Schmutz J."/>
            <person name="Shahriari M."/>
            <person name="Shelest E."/>
            <person name="Silva-Franco F."/>
            <person name="Soanes D."/>
            <person name="Syed K."/>
            <person name="Tagua V.G."/>
            <person name="Talbot N.J."/>
            <person name="Thon M."/>
            <person name="De Vries R.P."/>
            <person name="Wiebenga A."/>
            <person name="Yadav J.S."/>
            <person name="Braun E.L."/>
            <person name="Baker S."/>
            <person name="Garre V."/>
            <person name="Horwitz B."/>
            <person name="Torres-Martinez S."/>
            <person name="Idnurm A."/>
            <person name="Herrera-Estrella A."/>
            <person name="Gabaldon T."/>
            <person name="Grigoriev I.V."/>
        </authorList>
    </citation>
    <scope>NUCLEOTIDE SEQUENCE [LARGE SCALE GENOMIC DNA]</scope>
    <source>
        <strain evidence="1 2">CBS 277.49</strain>
    </source>
</reference>
<dbReference type="Proteomes" id="UP000077051">
    <property type="component" value="Unassembled WGS sequence"/>
</dbReference>
<name>A0A162Y6W5_MUCCL</name>